<comment type="caution">
    <text evidence="3">The sequence shown here is derived from an EMBL/GenBank/DDBJ whole genome shotgun (WGS) entry which is preliminary data.</text>
</comment>
<keyword evidence="2" id="KW-0732">Signal</keyword>
<reference evidence="4" key="1">
    <citation type="submission" date="2019-06" db="EMBL/GenBank/DDBJ databases">
        <title>The complete genome of Emcibacter congregatus ZYLT.</title>
        <authorList>
            <person name="Zhao Z."/>
        </authorList>
    </citation>
    <scope>NUCLEOTIDE SEQUENCE [LARGE SCALE GENOMIC DNA]</scope>
    <source>
        <strain evidence="4">MCCC 1A06723</strain>
    </source>
</reference>
<dbReference type="InterPro" id="IPR021457">
    <property type="entry name" value="DUF3108"/>
</dbReference>
<feature type="compositionally biased region" description="Acidic residues" evidence="1">
    <location>
        <begin position="283"/>
        <end position="293"/>
    </location>
</feature>
<dbReference type="Pfam" id="PF11306">
    <property type="entry name" value="DUF3108"/>
    <property type="match status" value="1"/>
</dbReference>
<evidence type="ECO:0000256" key="1">
    <source>
        <dbReference type="SAM" id="MobiDB-lite"/>
    </source>
</evidence>
<protein>
    <submittedName>
        <fullName evidence="3">DUF3108 domain-containing protein</fullName>
    </submittedName>
</protein>
<organism evidence="3 4">
    <name type="scientific">Emcibacter nanhaiensis</name>
    <dbReference type="NCBI Taxonomy" id="1505037"/>
    <lineage>
        <taxon>Bacteria</taxon>
        <taxon>Pseudomonadati</taxon>
        <taxon>Pseudomonadota</taxon>
        <taxon>Alphaproteobacteria</taxon>
        <taxon>Emcibacterales</taxon>
        <taxon>Emcibacteraceae</taxon>
        <taxon>Emcibacter</taxon>
    </lineage>
</organism>
<dbReference type="Proteomes" id="UP000319148">
    <property type="component" value="Unassembled WGS sequence"/>
</dbReference>
<dbReference type="EMBL" id="VFIY01000004">
    <property type="protein sequence ID" value="TPD63141.1"/>
    <property type="molecule type" value="Genomic_DNA"/>
</dbReference>
<evidence type="ECO:0000256" key="2">
    <source>
        <dbReference type="SAM" id="SignalP"/>
    </source>
</evidence>
<gene>
    <name evidence="3" type="ORF">FIV46_03425</name>
</gene>
<name>A0A501PTT9_9PROT</name>
<evidence type="ECO:0000313" key="3">
    <source>
        <dbReference type="EMBL" id="TPD63141.1"/>
    </source>
</evidence>
<proteinExistence type="predicted"/>
<feature type="signal peptide" evidence="2">
    <location>
        <begin position="1"/>
        <end position="21"/>
    </location>
</feature>
<feature type="chain" id="PRO_5021212834" evidence="2">
    <location>
        <begin position="22"/>
        <end position="308"/>
    </location>
</feature>
<dbReference type="AlphaFoldDB" id="A0A501PTT9"/>
<sequence>MRKLMCLLVLLVSLAPLPVRAGEEFEKFKLNATYHAYWGGFVVSTITSHVYLAKDSYKVEVSYKTRGLLSFFSEAESTTYAKGLINADGSMLPLLYKKQGHWGDTHYKHLLEREPGSGEPLTIGIYNEDRKWVREPVPERFWTYVDPMTYMLGLFTENRQNIQTLGEGKDYVSDPVFDGSAAVQYSYNCPTIENLPQNRKSLYDGNAIVCRFSERLLSGKIRGTREYEDKKESRDPQTFSLWVVPWKDLPFVVPVRGEFSTGWGTVKVYLSKLDIEVFVDEETLTNNPDETEQESGKEEREEFMDGNL</sequence>
<dbReference type="OrthoDB" id="7375395at2"/>
<feature type="region of interest" description="Disordered" evidence="1">
    <location>
        <begin position="283"/>
        <end position="308"/>
    </location>
</feature>
<evidence type="ECO:0000313" key="4">
    <source>
        <dbReference type="Proteomes" id="UP000319148"/>
    </source>
</evidence>
<accession>A0A501PTT9</accession>
<keyword evidence="4" id="KW-1185">Reference proteome</keyword>
<dbReference type="RefSeq" id="WP_139938393.1">
    <property type="nucleotide sequence ID" value="NZ_JBHSYP010000022.1"/>
</dbReference>